<accession>A0AAN9MVN6</accession>
<name>A0AAN9MVN6_CANGL</name>
<comment type="caution">
    <text evidence="1">The sequence shown here is derived from an EMBL/GenBank/DDBJ whole genome shotgun (WGS) entry which is preliminary data.</text>
</comment>
<reference evidence="1 2" key="1">
    <citation type="submission" date="2024-01" db="EMBL/GenBank/DDBJ databases">
        <title>The genomes of 5 underutilized Papilionoideae crops provide insights into root nodulation and disease resistanc.</title>
        <authorList>
            <person name="Jiang F."/>
        </authorList>
    </citation>
    <scope>NUCLEOTIDE SEQUENCE [LARGE SCALE GENOMIC DNA]</scope>
    <source>
        <strain evidence="1">LVBAO_FW01</strain>
        <tissue evidence="1">Leaves</tissue>
    </source>
</reference>
<keyword evidence="2" id="KW-1185">Reference proteome</keyword>
<gene>
    <name evidence="1" type="ORF">VNO77_03627</name>
</gene>
<dbReference type="AlphaFoldDB" id="A0AAN9MVN6"/>
<organism evidence="1 2">
    <name type="scientific">Canavalia gladiata</name>
    <name type="common">Sword bean</name>
    <name type="synonym">Dolichos gladiatus</name>
    <dbReference type="NCBI Taxonomy" id="3824"/>
    <lineage>
        <taxon>Eukaryota</taxon>
        <taxon>Viridiplantae</taxon>
        <taxon>Streptophyta</taxon>
        <taxon>Embryophyta</taxon>
        <taxon>Tracheophyta</taxon>
        <taxon>Spermatophyta</taxon>
        <taxon>Magnoliopsida</taxon>
        <taxon>eudicotyledons</taxon>
        <taxon>Gunneridae</taxon>
        <taxon>Pentapetalae</taxon>
        <taxon>rosids</taxon>
        <taxon>fabids</taxon>
        <taxon>Fabales</taxon>
        <taxon>Fabaceae</taxon>
        <taxon>Papilionoideae</taxon>
        <taxon>50 kb inversion clade</taxon>
        <taxon>NPAAA clade</taxon>
        <taxon>indigoferoid/millettioid clade</taxon>
        <taxon>Phaseoleae</taxon>
        <taxon>Canavalia</taxon>
    </lineage>
</organism>
<sequence length="133" mass="14903">MREKWSSRNFGEPTYTRGTKGVAPRLLRDSGLFNDQTLQGNLSVKGEDTLDHWGSSGESLEGGFVRSLSHLRGFLESLLIILTSLSHLSERGWFPTPGGHEESLCRRCLCSYDTDFDEGLARLEELHEEDSVS</sequence>
<dbReference type="EMBL" id="JAYMYQ010000001">
    <property type="protein sequence ID" value="KAK7361557.1"/>
    <property type="molecule type" value="Genomic_DNA"/>
</dbReference>
<proteinExistence type="predicted"/>
<protein>
    <submittedName>
        <fullName evidence="1">Uncharacterized protein</fullName>
    </submittedName>
</protein>
<dbReference type="Proteomes" id="UP001367508">
    <property type="component" value="Unassembled WGS sequence"/>
</dbReference>
<evidence type="ECO:0000313" key="2">
    <source>
        <dbReference type="Proteomes" id="UP001367508"/>
    </source>
</evidence>
<evidence type="ECO:0000313" key="1">
    <source>
        <dbReference type="EMBL" id="KAK7361557.1"/>
    </source>
</evidence>